<dbReference type="PANTHER" id="PTHR44591">
    <property type="entry name" value="STRESS RESPONSE REGULATOR PROTEIN 1"/>
    <property type="match status" value="1"/>
</dbReference>
<dbReference type="GO" id="GO:0000160">
    <property type="term" value="P:phosphorelay signal transduction system"/>
    <property type="evidence" value="ECO:0007669"/>
    <property type="project" value="InterPro"/>
</dbReference>
<proteinExistence type="predicted"/>
<dbReference type="InterPro" id="IPR011006">
    <property type="entry name" value="CheY-like_superfamily"/>
</dbReference>
<comment type="caution">
    <text evidence="2">Lacks conserved residue(s) required for the propagation of feature annotation.</text>
</comment>
<dbReference type="SMART" id="SM00448">
    <property type="entry name" value="REC"/>
    <property type="match status" value="1"/>
</dbReference>
<accession>A0A0C2CR41</accession>
<evidence type="ECO:0000259" key="3">
    <source>
        <dbReference type="PROSITE" id="PS50110"/>
    </source>
</evidence>
<dbReference type="Proteomes" id="UP000031599">
    <property type="component" value="Unassembled WGS sequence"/>
</dbReference>
<dbReference type="PROSITE" id="PS50110">
    <property type="entry name" value="RESPONSE_REGULATORY"/>
    <property type="match status" value="1"/>
</dbReference>
<dbReference type="RefSeq" id="WP_052555257.1">
    <property type="nucleotide sequence ID" value="NZ_JMCC02000090.1"/>
</dbReference>
<evidence type="ECO:0000313" key="4">
    <source>
        <dbReference type="EMBL" id="KIG13641.1"/>
    </source>
</evidence>
<evidence type="ECO:0000256" key="1">
    <source>
        <dbReference type="ARBA" id="ARBA00022553"/>
    </source>
</evidence>
<evidence type="ECO:0000313" key="5">
    <source>
        <dbReference type="Proteomes" id="UP000031599"/>
    </source>
</evidence>
<reference evidence="4 5" key="1">
    <citation type="submission" date="2014-12" db="EMBL/GenBank/DDBJ databases">
        <title>Genome assembly of Enhygromyxa salina DSM 15201.</title>
        <authorList>
            <person name="Sharma G."/>
            <person name="Subramanian S."/>
        </authorList>
    </citation>
    <scope>NUCLEOTIDE SEQUENCE [LARGE SCALE GENOMIC DNA]</scope>
    <source>
        <strain evidence="4 5">DSM 15201</strain>
    </source>
</reference>
<organism evidence="4 5">
    <name type="scientific">Enhygromyxa salina</name>
    <dbReference type="NCBI Taxonomy" id="215803"/>
    <lineage>
        <taxon>Bacteria</taxon>
        <taxon>Pseudomonadati</taxon>
        <taxon>Myxococcota</taxon>
        <taxon>Polyangia</taxon>
        <taxon>Nannocystales</taxon>
        <taxon>Nannocystaceae</taxon>
        <taxon>Enhygromyxa</taxon>
    </lineage>
</organism>
<dbReference type="InterPro" id="IPR050595">
    <property type="entry name" value="Bact_response_regulator"/>
</dbReference>
<protein>
    <submittedName>
        <fullName evidence="4">Two-component hybrid sensor and regulator</fullName>
    </submittedName>
</protein>
<dbReference type="SUPFAM" id="SSF52172">
    <property type="entry name" value="CheY-like"/>
    <property type="match status" value="1"/>
</dbReference>
<dbReference type="Pfam" id="PF00072">
    <property type="entry name" value="Response_reg"/>
    <property type="match status" value="1"/>
</dbReference>
<dbReference type="AlphaFoldDB" id="A0A0C2CR41"/>
<evidence type="ECO:0000256" key="2">
    <source>
        <dbReference type="PROSITE-ProRule" id="PRU00169"/>
    </source>
</evidence>
<gene>
    <name evidence="4" type="ORF">DB30_07849</name>
</gene>
<dbReference type="InterPro" id="IPR001789">
    <property type="entry name" value="Sig_transdc_resp-reg_receiver"/>
</dbReference>
<sequence>MTSGSILVVDEDIESLNSIEAALQDTGGPILRARSGSMALQLATECDELAVLLIAASMSSMSGFECAERLRECPRFSTTPIVFVTNTTVDPRGFRGSQHGVVDHILSPVDPLELRSKISALLGRGVQLEPHADPDQVQFAKLEKSAKAFTHEVGNLLNNMYLQAQLLERLMLKEGAGADPSKRARLQLIMGEMQRLTTLLTEFQGPWPGLELRH</sequence>
<keyword evidence="1" id="KW-0597">Phosphoprotein</keyword>
<dbReference type="PANTHER" id="PTHR44591:SF3">
    <property type="entry name" value="RESPONSE REGULATORY DOMAIN-CONTAINING PROTEIN"/>
    <property type="match status" value="1"/>
</dbReference>
<comment type="caution">
    <text evidence="4">The sequence shown here is derived from an EMBL/GenBank/DDBJ whole genome shotgun (WGS) entry which is preliminary data.</text>
</comment>
<dbReference type="EMBL" id="JMCC02000090">
    <property type="protein sequence ID" value="KIG13641.1"/>
    <property type="molecule type" value="Genomic_DNA"/>
</dbReference>
<name>A0A0C2CR41_9BACT</name>
<dbReference type="Gene3D" id="3.40.50.2300">
    <property type="match status" value="1"/>
</dbReference>
<feature type="domain" description="Response regulatory" evidence="3">
    <location>
        <begin position="5"/>
        <end position="122"/>
    </location>
</feature>